<dbReference type="Proteomes" id="UP001217089">
    <property type="component" value="Unassembled WGS sequence"/>
</dbReference>
<dbReference type="SUPFAM" id="SSF158694">
    <property type="entry name" value="UraD-Like"/>
    <property type="match status" value="1"/>
</dbReference>
<accession>A0ABQ9DXI2</accession>
<proteinExistence type="predicted"/>
<keyword evidence="2" id="KW-1185">Reference proteome</keyword>
<organism evidence="1 2">
    <name type="scientific">Tegillarca granosa</name>
    <name type="common">Malaysian cockle</name>
    <name type="synonym">Anadara granosa</name>
    <dbReference type="NCBI Taxonomy" id="220873"/>
    <lineage>
        <taxon>Eukaryota</taxon>
        <taxon>Metazoa</taxon>
        <taxon>Spiralia</taxon>
        <taxon>Lophotrochozoa</taxon>
        <taxon>Mollusca</taxon>
        <taxon>Bivalvia</taxon>
        <taxon>Autobranchia</taxon>
        <taxon>Pteriomorphia</taxon>
        <taxon>Arcoida</taxon>
        <taxon>Arcoidea</taxon>
        <taxon>Arcidae</taxon>
        <taxon>Tegillarca</taxon>
    </lineage>
</organism>
<sequence>MTFKWKTGNTIIKLCIYIKLLVNNRHNKEDMAPLIFKQSNFNIILNKIDMKQNTSIQITVAISPSDMPKDPAVKAIVDYYVSQVVNMPSLSIAEVNQLPFEDFINIFGNAIERCPLGAATVWANRPFSDIQI</sequence>
<evidence type="ECO:0000313" key="2">
    <source>
        <dbReference type="Proteomes" id="UP001217089"/>
    </source>
</evidence>
<dbReference type="EMBL" id="JARBDR010000923">
    <property type="protein sequence ID" value="KAJ8297963.1"/>
    <property type="molecule type" value="Genomic_DNA"/>
</dbReference>
<comment type="caution">
    <text evidence="1">The sequence shown here is derived from an EMBL/GenBank/DDBJ whole genome shotgun (WGS) entry which is preliminary data.</text>
</comment>
<reference evidence="1 2" key="1">
    <citation type="submission" date="2022-12" db="EMBL/GenBank/DDBJ databases">
        <title>Chromosome-level genome of Tegillarca granosa.</title>
        <authorList>
            <person name="Kim J."/>
        </authorList>
    </citation>
    <scope>NUCLEOTIDE SEQUENCE [LARGE SCALE GENOMIC DNA]</scope>
    <source>
        <strain evidence="1">Teg-2019</strain>
        <tissue evidence="1">Adductor muscle</tissue>
    </source>
</reference>
<gene>
    <name evidence="1" type="ORF">KUTeg_024494</name>
</gene>
<protein>
    <submittedName>
        <fullName evidence="1">Uncharacterized protein</fullName>
    </submittedName>
</protein>
<dbReference type="InterPro" id="IPR036778">
    <property type="entry name" value="OHCU_decarboxylase_sf"/>
</dbReference>
<evidence type="ECO:0000313" key="1">
    <source>
        <dbReference type="EMBL" id="KAJ8297963.1"/>
    </source>
</evidence>
<name>A0ABQ9DXI2_TEGGR</name>